<keyword evidence="2" id="KW-1185">Reference proteome</keyword>
<name>A0A914R5D5_9BILA</name>
<feature type="coiled-coil region" evidence="1">
    <location>
        <begin position="206"/>
        <end position="233"/>
    </location>
</feature>
<accession>A0A914R5D5</accession>
<dbReference type="WBParaSite" id="PDA_v2.g9867.t1">
    <property type="protein sequence ID" value="PDA_v2.g9867.t1"/>
    <property type="gene ID" value="PDA_v2.g9867"/>
</dbReference>
<dbReference type="Proteomes" id="UP000887578">
    <property type="component" value="Unplaced"/>
</dbReference>
<organism evidence="2 3">
    <name type="scientific">Panagrolaimus davidi</name>
    <dbReference type="NCBI Taxonomy" id="227884"/>
    <lineage>
        <taxon>Eukaryota</taxon>
        <taxon>Metazoa</taxon>
        <taxon>Ecdysozoa</taxon>
        <taxon>Nematoda</taxon>
        <taxon>Chromadorea</taxon>
        <taxon>Rhabditida</taxon>
        <taxon>Tylenchina</taxon>
        <taxon>Panagrolaimomorpha</taxon>
        <taxon>Panagrolaimoidea</taxon>
        <taxon>Panagrolaimidae</taxon>
        <taxon>Panagrolaimus</taxon>
    </lineage>
</organism>
<reference evidence="3" key="1">
    <citation type="submission" date="2022-11" db="UniProtKB">
        <authorList>
            <consortium name="WormBaseParasite"/>
        </authorList>
    </citation>
    <scope>IDENTIFICATION</scope>
</reference>
<proteinExistence type="predicted"/>
<evidence type="ECO:0000313" key="3">
    <source>
        <dbReference type="WBParaSite" id="PDA_v2.g9867.t1"/>
    </source>
</evidence>
<protein>
    <submittedName>
        <fullName evidence="3">Uncharacterized protein</fullName>
    </submittedName>
</protein>
<sequence length="275" mass="31349">MVFDWATKKVCSKSSKKDVSSGAVYRGILGEALFLIPFNKMSHDQIFRVCATGILTKEEGMSYLEDILPKNDAADRNSKIINGYVDGSVESQNTQKTVVEEEQLEYGSSAWRAKMIQTILEREKGKNDLETFENVKNYIKDVGKNMEKAASESLTNEERANYEELGNSIQMMTKTLELTQHTYSIKSSVVSLQNEFEIMPQSLPHVKDGLRRVEAIDLQLQKLRREANEQLSQLELPEDFTKQLNENKNQLLILSVSNDIFRNRLKAESSKLNNL</sequence>
<evidence type="ECO:0000256" key="1">
    <source>
        <dbReference type="SAM" id="Coils"/>
    </source>
</evidence>
<keyword evidence="1" id="KW-0175">Coiled coil</keyword>
<evidence type="ECO:0000313" key="2">
    <source>
        <dbReference type="Proteomes" id="UP000887578"/>
    </source>
</evidence>
<dbReference type="AlphaFoldDB" id="A0A914R5D5"/>